<evidence type="ECO:0000313" key="1">
    <source>
        <dbReference type="EMBL" id="CAD6199438.1"/>
    </source>
</evidence>
<name>A0A8S1HWF7_9PELO</name>
<keyword evidence="2" id="KW-1185">Reference proteome</keyword>
<gene>
    <name evidence="1" type="ORF">CAUJ_LOCUS15341</name>
</gene>
<organism evidence="1 2">
    <name type="scientific">Caenorhabditis auriculariae</name>
    <dbReference type="NCBI Taxonomy" id="2777116"/>
    <lineage>
        <taxon>Eukaryota</taxon>
        <taxon>Metazoa</taxon>
        <taxon>Ecdysozoa</taxon>
        <taxon>Nematoda</taxon>
        <taxon>Chromadorea</taxon>
        <taxon>Rhabditida</taxon>
        <taxon>Rhabditina</taxon>
        <taxon>Rhabditomorpha</taxon>
        <taxon>Rhabditoidea</taxon>
        <taxon>Rhabditidae</taxon>
        <taxon>Peloderinae</taxon>
        <taxon>Caenorhabditis</taxon>
    </lineage>
</organism>
<feature type="non-terminal residue" evidence="1">
    <location>
        <position position="1"/>
    </location>
</feature>
<reference evidence="1" key="1">
    <citation type="submission" date="2020-10" db="EMBL/GenBank/DDBJ databases">
        <authorList>
            <person name="Kikuchi T."/>
        </authorList>
    </citation>
    <scope>NUCLEOTIDE SEQUENCE</scope>
    <source>
        <strain evidence="1">NKZ352</strain>
    </source>
</reference>
<evidence type="ECO:0000313" key="2">
    <source>
        <dbReference type="Proteomes" id="UP000835052"/>
    </source>
</evidence>
<dbReference type="EMBL" id="CAJGYM010000176">
    <property type="protein sequence ID" value="CAD6199438.1"/>
    <property type="molecule type" value="Genomic_DNA"/>
</dbReference>
<sequence length="186" mass="21945">WSKRPKDKTLKLYDINQKLKKTIYEHAVIVDLLLLNPRMEKLANFYRWTDWKIRKLLKNTNRTISPILWTAPRLKEKSLPSASFKSELPVELRPKLDFIVKETLLFSRLSPMFPSKLDDKAWKSLLECQNRKQRLDQIIFLKNVEKIREREALKKVEAREAKKETKTANGDGLCLIDISNKLGEII</sequence>
<proteinExistence type="predicted"/>
<dbReference type="Proteomes" id="UP000835052">
    <property type="component" value="Unassembled WGS sequence"/>
</dbReference>
<protein>
    <submittedName>
        <fullName evidence="1">Uncharacterized protein</fullName>
    </submittedName>
</protein>
<accession>A0A8S1HWF7</accession>
<dbReference type="AlphaFoldDB" id="A0A8S1HWF7"/>
<comment type="caution">
    <text evidence="1">The sequence shown here is derived from an EMBL/GenBank/DDBJ whole genome shotgun (WGS) entry which is preliminary data.</text>
</comment>